<keyword evidence="2" id="KW-1185">Reference proteome</keyword>
<dbReference type="EMBL" id="CM042062">
    <property type="protein sequence ID" value="KAI3669132.1"/>
    <property type="molecule type" value="Genomic_DNA"/>
</dbReference>
<reference evidence="1 2" key="2">
    <citation type="journal article" date="2022" name="Mol. Ecol. Resour.">
        <title>The genomes of chicory, endive, great burdock and yacon provide insights into Asteraceae paleo-polyploidization history and plant inulin production.</title>
        <authorList>
            <person name="Fan W."/>
            <person name="Wang S."/>
            <person name="Wang H."/>
            <person name="Wang A."/>
            <person name="Jiang F."/>
            <person name="Liu H."/>
            <person name="Zhao H."/>
            <person name="Xu D."/>
            <person name="Zhang Y."/>
        </authorList>
    </citation>
    <scope>NUCLEOTIDE SEQUENCE [LARGE SCALE GENOMIC DNA]</scope>
    <source>
        <strain evidence="2">cv. Niubang</strain>
    </source>
</reference>
<evidence type="ECO:0000313" key="2">
    <source>
        <dbReference type="Proteomes" id="UP001055879"/>
    </source>
</evidence>
<sequence>MSLPDTRMTQNLLEGYAFIRRYARVLAVIKIRNVEATFCKSRLLNVSICLFETSNAQVRFHVVMYM</sequence>
<evidence type="ECO:0000313" key="1">
    <source>
        <dbReference type="EMBL" id="KAI3669132.1"/>
    </source>
</evidence>
<accession>A0ACB8XM95</accession>
<comment type="caution">
    <text evidence="1">The sequence shown here is derived from an EMBL/GenBank/DDBJ whole genome shotgun (WGS) entry which is preliminary data.</text>
</comment>
<protein>
    <submittedName>
        <fullName evidence="1">Uncharacterized protein</fullName>
    </submittedName>
</protein>
<reference evidence="2" key="1">
    <citation type="journal article" date="2022" name="Mol. Ecol. Resour.">
        <title>The genomes of chicory, endive, great burdock and yacon provide insights into Asteraceae palaeo-polyploidization history and plant inulin production.</title>
        <authorList>
            <person name="Fan W."/>
            <person name="Wang S."/>
            <person name="Wang H."/>
            <person name="Wang A."/>
            <person name="Jiang F."/>
            <person name="Liu H."/>
            <person name="Zhao H."/>
            <person name="Xu D."/>
            <person name="Zhang Y."/>
        </authorList>
    </citation>
    <scope>NUCLEOTIDE SEQUENCE [LARGE SCALE GENOMIC DNA]</scope>
    <source>
        <strain evidence="2">cv. Niubang</strain>
    </source>
</reference>
<name>A0ACB8XM95_ARCLA</name>
<dbReference type="Proteomes" id="UP001055879">
    <property type="component" value="Linkage Group LG16"/>
</dbReference>
<proteinExistence type="predicted"/>
<organism evidence="1 2">
    <name type="scientific">Arctium lappa</name>
    <name type="common">Greater burdock</name>
    <name type="synonym">Lappa major</name>
    <dbReference type="NCBI Taxonomy" id="4217"/>
    <lineage>
        <taxon>Eukaryota</taxon>
        <taxon>Viridiplantae</taxon>
        <taxon>Streptophyta</taxon>
        <taxon>Embryophyta</taxon>
        <taxon>Tracheophyta</taxon>
        <taxon>Spermatophyta</taxon>
        <taxon>Magnoliopsida</taxon>
        <taxon>eudicotyledons</taxon>
        <taxon>Gunneridae</taxon>
        <taxon>Pentapetalae</taxon>
        <taxon>asterids</taxon>
        <taxon>campanulids</taxon>
        <taxon>Asterales</taxon>
        <taxon>Asteraceae</taxon>
        <taxon>Carduoideae</taxon>
        <taxon>Cardueae</taxon>
        <taxon>Arctiinae</taxon>
        <taxon>Arctium</taxon>
    </lineage>
</organism>
<gene>
    <name evidence="1" type="ORF">L6452_40356</name>
</gene>